<reference evidence="2 3" key="1">
    <citation type="submission" date="2020-07" db="EMBL/GenBank/DDBJ databases">
        <title>Sequencing the genomes of 1000 actinobacteria strains.</title>
        <authorList>
            <person name="Klenk H.-P."/>
        </authorList>
    </citation>
    <scope>NUCLEOTIDE SEQUENCE [LARGE SCALE GENOMIC DNA]</scope>
    <source>
        <strain evidence="2 3">DSM 15165</strain>
    </source>
</reference>
<organism evidence="2 3">
    <name type="scientific">Leifsonia shinshuensis</name>
    <dbReference type="NCBI Taxonomy" id="150026"/>
    <lineage>
        <taxon>Bacteria</taxon>
        <taxon>Bacillati</taxon>
        <taxon>Actinomycetota</taxon>
        <taxon>Actinomycetes</taxon>
        <taxon>Micrococcales</taxon>
        <taxon>Microbacteriaceae</taxon>
        <taxon>Leifsonia</taxon>
    </lineage>
</organism>
<dbReference type="EMBL" id="JACCFL010000001">
    <property type="protein sequence ID" value="NYJ22275.1"/>
    <property type="molecule type" value="Genomic_DNA"/>
</dbReference>
<dbReference type="InterPro" id="IPR036188">
    <property type="entry name" value="FAD/NAD-bd_sf"/>
</dbReference>
<dbReference type="Gene3D" id="3.50.50.60">
    <property type="entry name" value="FAD/NAD(P)-binding domain"/>
    <property type="match status" value="1"/>
</dbReference>
<evidence type="ECO:0000259" key="1">
    <source>
        <dbReference type="Pfam" id="PF13454"/>
    </source>
</evidence>
<dbReference type="RefSeq" id="WP_179604341.1">
    <property type="nucleotide sequence ID" value="NZ_BAABEH010000001.1"/>
</dbReference>
<evidence type="ECO:0000313" key="3">
    <source>
        <dbReference type="Proteomes" id="UP000578352"/>
    </source>
</evidence>
<name>A0A853CUL2_9MICO</name>
<dbReference type="InterPro" id="IPR052189">
    <property type="entry name" value="L-asp_N-monooxygenase_NS-form"/>
</dbReference>
<evidence type="ECO:0000313" key="2">
    <source>
        <dbReference type="EMBL" id="NYJ22275.1"/>
    </source>
</evidence>
<sequence length="645" mass="70600">MLPRSERSAHATVVVIGAGPRAIGWLERFAAARSVAAERPRVVVQLIDPFPAGPGRIWRREQSPLLKLNSMVEDVTMFTDDSCSVEGPVRPGPSLLEWVEAVRDGRIEDVQVDPLVADELARLRRGDFPTRRLHAHYLDWFLRRAIADLDGRAVVVRRTDTVVAVESADDHDLVRLAGGDELTADAVVYAIGHTGSEPAGETAGLVRFARRHGLSYQPPAFTADADLTAFGPGDVVAVRGMGLAAIDLIVLLTEGRGGRFRRSGDSLEYVPSGREPKLLLGSRRGIPYRSKISSTLTGEAPALRYLTPDVVAQLTASPDSLDFRRDIWPLVEREMLHGYYRELFTGHPERTSRSWAEFRADLDTVDPHSPAYRSLLADAIPDPADHLLLELFDRPLTGARFEDRDELQRWVRAHLADDLHRRTAPEHSASLGLFTALLLTMFALAPVSASPAWTEESRVRDLHGWWPAYFSYVASGPPGHRIAELIALSEAGVIEFAGADIGVEPDEQRGRFVVSSPSVGGAVAVDALIDAWLPPAHADRTDNSALRDLAVSGAGSFRQGMLRVDPADARVIDAAGRPHPRRWAIGPFTDAPFAGAFSRPNTNALSFRENDRTAHAVIRRIEHVTDRGAERAGDPRTLALTGEPL</sequence>
<dbReference type="SUPFAM" id="SSF51905">
    <property type="entry name" value="FAD/NAD(P)-binding domain"/>
    <property type="match status" value="1"/>
</dbReference>
<comment type="caution">
    <text evidence="2">The sequence shown here is derived from an EMBL/GenBank/DDBJ whole genome shotgun (WGS) entry which is preliminary data.</text>
</comment>
<feature type="domain" description="FAD-dependent urate hydroxylase HpyO/Asp monooxygenase CreE-like FAD/NAD(P)-binding" evidence="1">
    <location>
        <begin position="14"/>
        <end position="193"/>
    </location>
</feature>
<dbReference type="PANTHER" id="PTHR40254:SF1">
    <property type="entry name" value="BLR0577 PROTEIN"/>
    <property type="match status" value="1"/>
</dbReference>
<dbReference type="Proteomes" id="UP000578352">
    <property type="component" value="Unassembled WGS sequence"/>
</dbReference>
<dbReference type="Pfam" id="PF13454">
    <property type="entry name" value="NAD_binding_9"/>
    <property type="match status" value="1"/>
</dbReference>
<dbReference type="AlphaFoldDB" id="A0A853CUL2"/>
<dbReference type="InterPro" id="IPR038732">
    <property type="entry name" value="HpyO/CreE_NAD-binding"/>
</dbReference>
<dbReference type="PANTHER" id="PTHR40254">
    <property type="entry name" value="BLR0577 PROTEIN"/>
    <property type="match status" value="1"/>
</dbReference>
<protein>
    <recommendedName>
        <fullName evidence="1">FAD-dependent urate hydroxylase HpyO/Asp monooxygenase CreE-like FAD/NAD(P)-binding domain-containing protein</fullName>
    </recommendedName>
</protein>
<proteinExistence type="predicted"/>
<accession>A0A853CUL2</accession>
<gene>
    <name evidence="2" type="ORF">HNR13_000562</name>
</gene>